<accession>A0A368FUP9</accession>
<comment type="caution">
    <text evidence="4">The sequence shown here is derived from an EMBL/GenBank/DDBJ whole genome shotgun (WGS) entry which is preliminary data.</text>
</comment>
<organism evidence="4 5">
    <name type="scientific">Ancylostoma caninum</name>
    <name type="common">Dog hookworm</name>
    <dbReference type="NCBI Taxonomy" id="29170"/>
    <lineage>
        <taxon>Eukaryota</taxon>
        <taxon>Metazoa</taxon>
        <taxon>Ecdysozoa</taxon>
        <taxon>Nematoda</taxon>
        <taxon>Chromadorea</taxon>
        <taxon>Rhabditida</taxon>
        <taxon>Rhabditina</taxon>
        <taxon>Rhabditomorpha</taxon>
        <taxon>Strongyloidea</taxon>
        <taxon>Ancylostomatidae</taxon>
        <taxon>Ancylostomatinae</taxon>
        <taxon>Ancylostoma</taxon>
    </lineage>
</organism>
<dbReference type="Proteomes" id="UP000252519">
    <property type="component" value="Unassembled WGS sequence"/>
</dbReference>
<dbReference type="Gene3D" id="2.70.170.10">
    <property type="entry name" value="Neurotransmitter-gated ion-channel ligand-binding domain"/>
    <property type="match status" value="1"/>
</dbReference>
<dbReference type="InterPro" id="IPR006201">
    <property type="entry name" value="Neur_channel"/>
</dbReference>
<dbReference type="AlphaFoldDB" id="A0A368FUP9"/>
<dbReference type="InterPro" id="IPR006202">
    <property type="entry name" value="Neur_chan_lig-bd"/>
</dbReference>
<dbReference type="InterPro" id="IPR018000">
    <property type="entry name" value="Neurotransmitter_ion_chnl_CS"/>
</dbReference>
<gene>
    <name evidence="4" type="ORF">ANCCAN_18944</name>
</gene>
<dbReference type="InterPro" id="IPR036734">
    <property type="entry name" value="Neur_chan_lig-bd_sf"/>
</dbReference>
<protein>
    <recommendedName>
        <fullName evidence="3">Neurotransmitter-gated ion-channel ligand-binding domain-containing protein</fullName>
    </recommendedName>
</protein>
<sequence length="209" mass="24190">LLAIQPSFLEVGFQDWRDERLQWNASDYCGIEHIYLSTSDVWIPEITVVEAHSSEDYREDYKKFVWVCLKLLEISQYQQMYPHQCCGYFIISSKMKALRLQVNSSGFANFFVPTLTSTICAIEVQDFPFDHQECYIKMMSQSFSAWEYGIKTTMSPSLAGNSSAFASMGNGEWQIKNVSRQSVFMDTGDQFPFEMASLLSHKFLFFQVQ</sequence>
<dbReference type="STRING" id="29170.A0A368FUP9"/>
<dbReference type="PANTHER" id="PTHR18945">
    <property type="entry name" value="NEUROTRANSMITTER GATED ION CHANNEL"/>
    <property type="match status" value="1"/>
</dbReference>
<evidence type="ECO:0000256" key="2">
    <source>
        <dbReference type="ARBA" id="ARBA00023136"/>
    </source>
</evidence>
<dbReference type="SUPFAM" id="SSF63712">
    <property type="entry name" value="Nicotinic receptor ligand binding domain-like"/>
    <property type="match status" value="2"/>
</dbReference>
<dbReference type="PROSITE" id="PS00236">
    <property type="entry name" value="NEUROTR_ION_CHANNEL"/>
    <property type="match status" value="1"/>
</dbReference>
<name>A0A368FUP9_ANCCA</name>
<dbReference type="GO" id="GO:0016020">
    <property type="term" value="C:membrane"/>
    <property type="evidence" value="ECO:0007669"/>
    <property type="project" value="UniProtKB-SubCell"/>
</dbReference>
<dbReference type="OrthoDB" id="5872381at2759"/>
<dbReference type="EMBL" id="JOJR01000690">
    <property type="protein sequence ID" value="RCN35198.1"/>
    <property type="molecule type" value="Genomic_DNA"/>
</dbReference>
<keyword evidence="5" id="KW-1185">Reference proteome</keyword>
<evidence type="ECO:0000313" key="4">
    <source>
        <dbReference type="EMBL" id="RCN35198.1"/>
    </source>
</evidence>
<comment type="subcellular location">
    <subcellularLocation>
        <location evidence="1">Membrane</location>
        <topology evidence="1">Multi-pass membrane protein</topology>
    </subcellularLocation>
</comment>
<dbReference type="CDD" id="cd18989">
    <property type="entry name" value="LGIC_ECD_cation"/>
    <property type="match status" value="1"/>
</dbReference>
<feature type="domain" description="Neurotransmitter-gated ion-channel ligand-binding" evidence="3">
    <location>
        <begin position="14"/>
        <end position="64"/>
    </location>
</feature>
<proteinExistence type="predicted"/>
<dbReference type="GO" id="GO:0005230">
    <property type="term" value="F:extracellular ligand-gated monoatomic ion channel activity"/>
    <property type="evidence" value="ECO:0007669"/>
    <property type="project" value="InterPro"/>
</dbReference>
<reference evidence="4 5" key="1">
    <citation type="submission" date="2014-10" db="EMBL/GenBank/DDBJ databases">
        <title>Draft genome of the hookworm Ancylostoma caninum.</title>
        <authorList>
            <person name="Mitreva M."/>
        </authorList>
    </citation>
    <scope>NUCLEOTIDE SEQUENCE [LARGE SCALE GENOMIC DNA]</scope>
    <source>
        <strain evidence="4 5">Baltimore</strain>
    </source>
</reference>
<dbReference type="GO" id="GO:0004888">
    <property type="term" value="F:transmembrane signaling receptor activity"/>
    <property type="evidence" value="ECO:0007669"/>
    <property type="project" value="InterPro"/>
</dbReference>
<keyword evidence="2" id="KW-0472">Membrane</keyword>
<feature type="non-terminal residue" evidence="4">
    <location>
        <position position="1"/>
    </location>
</feature>
<dbReference type="Pfam" id="PF02931">
    <property type="entry name" value="Neur_chan_LBD"/>
    <property type="match status" value="2"/>
</dbReference>
<evidence type="ECO:0000256" key="1">
    <source>
        <dbReference type="ARBA" id="ARBA00004141"/>
    </source>
</evidence>
<feature type="domain" description="Neurotransmitter-gated ion-channel ligand-binding" evidence="3">
    <location>
        <begin position="93"/>
        <end position="182"/>
    </location>
</feature>
<evidence type="ECO:0000313" key="5">
    <source>
        <dbReference type="Proteomes" id="UP000252519"/>
    </source>
</evidence>
<evidence type="ECO:0000259" key="3">
    <source>
        <dbReference type="Pfam" id="PF02931"/>
    </source>
</evidence>